<gene>
    <name evidence="1" type="ORF">AYY18_07550</name>
</gene>
<sequence length="91" mass="10498">MFPAFLLLYIISFPQYRHRNSDKKFSSFSLKKPDNLPQSDIFGTITLFFLSLRGNSSKISRPLYPFLYIFISVISDIPARLCAGVFNLSLR</sequence>
<accession>A0A1B8HB83</accession>
<dbReference type="EMBL" id="LZEY01000034">
    <property type="protein sequence ID" value="OBU06325.1"/>
    <property type="molecule type" value="Genomic_DNA"/>
</dbReference>
<keyword evidence="2" id="KW-1185">Reference proteome</keyword>
<evidence type="ECO:0000313" key="2">
    <source>
        <dbReference type="Proteomes" id="UP000092377"/>
    </source>
</evidence>
<dbReference type="RefSeq" id="WP_067403963.1">
    <property type="nucleotide sequence ID" value="NZ_LZEY01000034.1"/>
</dbReference>
<protein>
    <submittedName>
        <fullName evidence="1">Uncharacterized protein</fullName>
    </submittedName>
</protein>
<evidence type="ECO:0000313" key="1">
    <source>
        <dbReference type="EMBL" id="OBU06325.1"/>
    </source>
</evidence>
<name>A0A1B8HB83_9GAMM</name>
<comment type="caution">
    <text evidence="1">The sequence shown here is derived from an EMBL/GenBank/DDBJ whole genome shotgun (WGS) entry which is preliminary data.</text>
</comment>
<dbReference type="Proteomes" id="UP000092377">
    <property type="component" value="Unassembled WGS sequence"/>
</dbReference>
<organism evidence="1 2">
    <name type="scientific">Morganella psychrotolerans</name>
    <dbReference type="NCBI Taxonomy" id="368603"/>
    <lineage>
        <taxon>Bacteria</taxon>
        <taxon>Pseudomonadati</taxon>
        <taxon>Pseudomonadota</taxon>
        <taxon>Gammaproteobacteria</taxon>
        <taxon>Enterobacterales</taxon>
        <taxon>Morganellaceae</taxon>
        <taxon>Morganella</taxon>
    </lineage>
</organism>
<dbReference type="AlphaFoldDB" id="A0A1B8HB83"/>
<proteinExistence type="predicted"/>
<reference evidence="2" key="1">
    <citation type="submission" date="2016-06" db="EMBL/GenBank/DDBJ databases">
        <authorList>
            <person name="Butler K."/>
        </authorList>
    </citation>
    <scope>NUCLEOTIDE SEQUENCE [LARGE SCALE GENOMIC DNA]</scope>
    <source>
        <strain evidence="2">GCSL-Mp20</strain>
    </source>
</reference>